<reference evidence="1" key="1">
    <citation type="submission" date="2022-12" db="EMBL/GenBank/DDBJ databases">
        <authorList>
            <person name="Petersen C."/>
        </authorList>
    </citation>
    <scope>NUCLEOTIDE SEQUENCE</scope>
    <source>
        <strain evidence="1">IBT 29677</strain>
    </source>
</reference>
<dbReference type="GeneID" id="81364160"/>
<dbReference type="InterPro" id="IPR011042">
    <property type="entry name" value="6-blade_b-propeller_TolB-like"/>
</dbReference>
<comment type="caution">
    <text evidence="1">The sequence shown here is derived from an EMBL/GenBank/DDBJ whole genome shotgun (WGS) entry which is preliminary data.</text>
</comment>
<protein>
    <recommendedName>
        <fullName evidence="3">SMP-30/Gluconolactonase/LRE-like region domain-containing protein</fullName>
    </recommendedName>
</protein>
<dbReference type="Gene3D" id="2.120.10.30">
    <property type="entry name" value="TolB, C-terminal domain"/>
    <property type="match status" value="1"/>
</dbReference>
<evidence type="ECO:0000313" key="2">
    <source>
        <dbReference type="Proteomes" id="UP001147747"/>
    </source>
</evidence>
<dbReference type="AlphaFoldDB" id="A0A9W9WAH5"/>
<dbReference type="SUPFAM" id="SSF63829">
    <property type="entry name" value="Calcium-dependent phosphotriesterase"/>
    <property type="match status" value="1"/>
</dbReference>
<reference evidence="1" key="2">
    <citation type="journal article" date="2023" name="IMA Fungus">
        <title>Comparative genomic study of the Penicillium genus elucidates a diverse pangenome and 15 lateral gene transfer events.</title>
        <authorList>
            <person name="Petersen C."/>
            <person name="Sorensen T."/>
            <person name="Nielsen M.R."/>
            <person name="Sondergaard T.E."/>
            <person name="Sorensen J.L."/>
            <person name="Fitzpatrick D.A."/>
            <person name="Frisvad J.C."/>
            <person name="Nielsen K.L."/>
        </authorList>
    </citation>
    <scope>NUCLEOTIDE SEQUENCE</scope>
    <source>
        <strain evidence="1">IBT 29677</strain>
    </source>
</reference>
<dbReference type="RefSeq" id="XP_056493762.1">
    <property type="nucleotide sequence ID" value="XM_056625180.1"/>
</dbReference>
<evidence type="ECO:0008006" key="3">
    <source>
        <dbReference type="Google" id="ProtNLM"/>
    </source>
</evidence>
<dbReference type="EMBL" id="JAPZBU010000003">
    <property type="protein sequence ID" value="KAJ5413916.1"/>
    <property type="molecule type" value="Genomic_DNA"/>
</dbReference>
<dbReference type="OrthoDB" id="4365490at2759"/>
<organism evidence="1 2">
    <name type="scientific">Penicillium cosmopolitanum</name>
    <dbReference type="NCBI Taxonomy" id="1131564"/>
    <lineage>
        <taxon>Eukaryota</taxon>
        <taxon>Fungi</taxon>
        <taxon>Dikarya</taxon>
        <taxon>Ascomycota</taxon>
        <taxon>Pezizomycotina</taxon>
        <taxon>Eurotiomycetes</taxon>
        <taxon>Eurotiomycetidae</taxon>
        <taxon>Eurotiales</taxon>
        <taxon>Aspergillaceae</taxon>
        <taxon>Penicillium</taxon>
    </lineage>
</organism>
<sequence>MACEFFFYDPSAVSWFPLMYNGTLVPGYGAAGSTLAVGLDQIEVSPDGDYLYYQPCIGGLYRIKMSYVDATLSNTTLAASLGDYAEPFALTPSTGGTTIDAAGNIYVSDTNLLAIWKVTPEGRATILVQDDALLWMDLMWVTSDKHLWLPASQM</sequence>
<keyword evidence="2" id="KW-1185">Reference proteome</keyword>
<dbReference type="Proteomes" id="UP001147747">
    <property type="component" value="Unassembled WGS sequence"/>
</dbReference>
<proteinExistence type="predicted"/>
<accession>A0A9W9WAH5</accession>
<name>A0A9W9WAH5_9EURO</name>
<evidence type="ECO:0000313" key="1">
    <source>
        <dbReference type="EMBL" id="KAJ5413916.1"/>
    </source>
</evidence>
<gene>
    <name evidence="1" type="ORF">N7509_000543</name>
</gene>